<evidence type="ECO:0000313" key="1">
    <source>
        <dbReference type="EMBL" id="KAF6206222.1"/>
    </source>
</evidence>
<reference evidence="1" key="1">
    <citation type="journal article" date="2021" name="Mol. Ecol. Resour.">
        <title>Apolygus lucorum genome provides insights into omnivorousness and mesophyll feeding.</title>
        <authorList>
            <person name="Liu Y."/>
            <person name="Liu H."/>
            <person name="Wang H."/>
            <person name="Huang T."/>
            <person name="Liu B."/>
            <person name="Yang B."/>
            <person name="Yin L."/>
            <person name="Li B."/>
            <person name="Zhang Y."/>
            <person name="Zhang S."/>
            <person name="Jiang F."/>
            <person name="Zhang X."/>
            <person name="Ren Y."/>
            <person name="Wang B."/>
            <person name="Wang S."/>
            <person name="Lu Y."/>
            <person name="Wu K."/>
            <person name="Fan W."/>
            <person name="Wang G."/>
        </authorList>
    </citation>
    <scope>NUCLEOTIDE SEQUENCE</scope>
    <source>
        <strain evidence="1">12Hb</strain>
    </source>
</reference>
<protein>
    <submittedName>
        <fullName evidence="1">Uncharacterized protein</fullName>
    </submittedName>
</protein>
<dbReference type="AlphaFoldDB" id="A0A6A4JFP9"/>
<accession>A0A6A4JFP9</accession>
<name>A0A6A4JFP9_APOLU</name>
<sequence length="142" mass="16295">MRIHSILSQSLFKLLRSEPSPRFSEAVENRPLQADGPNMGKRINDGGKDGGTWGRRFLPSSWVPREAIPSFNGYTTRQNPSLQSFGMYRHLKVSPLHRVLHSSRLEFLARRSSTVWSQRTDLDCPQHGRYPKNDTPIFLNYG</sequence>
<dbReference type="EMBL" id="WIXP02000008">
    <property type="protein sequence ID" value="KAF6206222.1"/>
    <property type="molecule type" value="Genomic_DNA"/>
</dbReference>
<evidence type="ECO:0000313" key="2">
    <source>
        <dbReference type="Proteomes" id="UP000466442"/>
    </source>
</evidence>
<gene>
    <name evidence="1" type="ORF">GE061_017451</name>
</gene>
<dbReference type="Proteomes" id="UP000466442">
    <property type="component" value="Unassembled WGS sequence"/>
</dbReference>
<comment type="caution">
    <text evidence="1">The sequence shown here is derived from an EMBL/GenBank/DDBJ whole genome shotgun (WGS) entry which is preliminary data.</text>
</comment>
<organism evidence="1 2">
    <name type="scientific">Apolygus lucorum</name>
    <name type="common">Small green plant bug</name>
    <name type="synonym">Lygocoris lucorum</name>
    <dbReference type="NCBI Taxonomy" id="248454"/>
    <lineage>
        <taxon>Eukaryota</taxon>
        <taxon>Metazoa</taxon>
        <taxon>Ecdysozoa</taxon>
        <taxon>Arthropoda</taxon>
        <taxon>Hexapoda</taxon>
        <taxon>Insecta</taxon>
        <taxon>Pterygota</taxon>
        <taxon>Neoptera</taxon>
        <taxon>Paraneoptera</taxon>
        <taxon>Hemiptera</taxon>
        <taxon>Heteroptera</taxon>
        <taxon>Panheteroptera</taxon>
        <taxon>Cimicomorpha</taxon>
        <taxon>Miridae</taxon>
        <taxon>Mirini</taxon>
        <taxon>Apolygus</taxon>
    </lineage>
</organism>
<proteinExistence type="predicted"/>
<keyword evidence="2" id="KW-1185">Reference proteome</keyword>